<organism evidence="1 2">
    <name type="scientific">Polyangium mundeleinium</name>
    <dbReference type="NCBI Taxonomy" id="2995306"/>
    <lineage>
        <taxon>Bacteria</taxon>
        <taxon>Pseudomonadati</taxon>
        <taxon>Myxococcota</taxon>
        <taxon>Polyangia</taxon>
        <taxon>Polyangiales</taxon>
        <taxon>Polyangiaceae</taxon>
        <taxon>Polyangium</taxon>
    </lineage>
</organism>
<dbReference type="Pfam" id="PF04237">
    <property type="entry name" value="YjbR"/>
    <property type="match status" value="1"/>
</dbReference>
<sequence>MKWEQVSKLARELPEVEEDIWFRTPAMKVRGKGFCRLREEGDVIVFLTESVDEQAFLIENRPDIYYITDHYRGWPAVLARLPKLTVAECRLRLERAWRLKAPKALLKAFDAPAKPTAATKAKAKAKAG</sequence>
<dbReference type="SUPFAM" id="SSF142906">
    <property type="entry name" value="YjbR-like"/>
    <property type="match status" value="1"/>
</dbReference>
<dbReference type="InterPro" id="IPR038056">
    <property type="entry name" value="YjbR-like_sf"/>
</dbReference>
<accession>A0ABT5ETD9</accession>
<name>A0ABT5ETD9_9BACT</name>
<dbReference type="InterPro" id="IPR058532">
    <property type="entry name" value="YjbR/MT2646/Rv2570-like"/>
</dbReference>
<keyword evidence="2" id="KW-1185">Reference proteome</keyword>
<keyword evidence="1" id="KW-0238">DNA-binding</keyword>
<evidence type="ECO:0000313" key="1">
    <source>
        <dbReference type="EMBL" id="MDC0744614.1"/>
    </source>
</evidence>
<proteinExistence type="predicted"/>
<dbReference type="Proteomes" id="UP001221411">
    <property type="component" value="Unassembled WGS sequence"/>
</dbReference>
<dbReference type="GO" id="GO:0003677">
    <property type="term" value="F:DNA binding"/>
    <property type="evidence" value="ECO:0007669"/>
    <property type="project" value="UniProtKB-KW"/>
</dbReference>
<reference evidence="1 2" key="1">
    <citation type="submission" date="2022-11" db="EMBL/GenBank/DDBJ databases">
        <title>Minimal conservation of predation-associated metabolite biosynthetic gene clusters underscores biosynthetic potential of Myxococcota including descriptions for ten novel species: Archangium lansinium sp. nov., Myxococcus landrumus sp. nov., Nannocystis bai.</title>
        <authorList>
            <person name="Ahearne A."/>
            <person name="Stevens C."/>
            <person name="Dowd S."/>
        </authorList>
    </citation>
    <scope>NUCLEOTIDE SEQUENCE [LARGE SCALE GENOMIC DNA]</scope>
    <source>
        <strain evidence="1 2">RJM3</strain>
    </source>
</reference>
<protein>
    <submittedName>
        <fullName evidence="1">MmcQ/YjbR family DNA-binding protein</fullName>
    </submittedName>
</protein>
<evidence type="ECO:0000313" key="2">
    <source>
        <dbReference type="Proteomes" id="UP001221411"/>
    </source>
</evidence>
<dbReference type="EMBL" id="JAQNDO010000001">
    <property type="protein sequence ID" value="MDC0744614.1"/>
    <property type="molecule type" value="Genomic_DNA"/>
</dbReference>
<comment type="caution">
    <text evidence="1">The sequence shown here is derived from an EMBL/GenBank/DDBJ whole genome shotgun (WGS) entry which is preliminary data.</text>
</comment>
<gene>
    <name evidence="1" type="ORF">POL67_25000</name>
</gene>
<dbReference type="RefSeq" id="WP_271921321.1">
    <property type="nucleotide sequence ID" value="NZ_JAQNDO010000001.1"/>
</dbReference>